<gene>
    <name evidence="2" type="primary">hcf136</name>
    <name evidence="2" type="ORF">HAPAU_02710</name>
</gene>
<dbReference type="Proteomes" id="UP000075321">
    <property type="component" value="Unassembled WGS sequence"/>
</dbReference>
<name>A0A151AIZ6_9EURY</name>
<dbReference type="EMBL" id="LTAZ01000001">
    <property type="protein sequence ID" value="KYH27603.1"/>
    <property type="molecule type" value="Genomic_DNA"/>
</dbReference>
<dbReference type="InterPro" id="IPR052025">
    <property type="entry name" value="Xyloglucanase_GH74"/>
</dbReference>
<evidence type="ECO:0000313" key="2">
    <source>
        <dbReference type="EMBL" id="KYH27603.1"/>
    </source>
</evidence>
<comment type="caution">
    <text evidence="2">The sequence shown here is derived from an EMBL/GenBank/DDBJ whole genome shotgun (WGS) entry which is preliminary data.</text>
</comment>
<dbReference type="OrthoDB" id="197823at2157"/>
<evidence type="ECO:0000256" key="1">
    <source>
        <dbReference type="SAM" id="MobiDB-lite"/>
    </source>
</evidence>
<dbReference type="RefSeq" id="WP_066378562.1">
    <property type="nucleotide sequence ID" value="NZ_LTAZ01000001.1"/>
</dbReference>
<reference evidence="2 3" key="1">
    <citation type="submission" date="2016-02" db="EMBL/GenBank/DDBJ databases">
        <title>Genome sequence of Halalkalicoccus paucihalophilus DSM 24557.</title>
        <authorList>
            <person name="Poehlein A."/>
            <person name="Daniel R."/>
        </authorList>
    </citation>
    <scope>NUCLEOTIDE SEQUENCE [LARGE SCALE GENOMIC DNA]</scope>
    <source>
        <strain evidence="2 3">DSM 24557</strain>
    </source>
</reference>
<feature type="region of interest" description="Disordered" evidence="1">
    <location>
        <begin position="166"/>
        <end position="214"/>
    </location>
</feature>
<dbReference type="Gene3D" id="2.130.10.10">
    <property type="entry name" value="YVTN repeat-like/Quinoprotein amine dehydrogenase"/>
    <property type="match status" value="1"/>
</dbReference>
<organism evidence="2 3">
    <name type="scientific">Halalkalicoccus paucihalophilus</name>
    <dbReference type="NCBI Taxonomy" id="1008153"/>
    <lineage>
        <taxon>Archaea</taxon>
        <taxon>Methanobacteriati</taxon>
        <taxon>Methanobacteriota</taxon>
        <taxon>Stenosarchaea group</taxon>
        <taxon>Halobacteria</taxon>
        <taxon>Halobacteriales</taxon>
        <taxon>Halococcaceae</taxon>
        <taxon>Halalkalicoccus</taxon>
    </lineage>
</organism>
<dbReference type="GO" id="GO:0010411">
    <property type="term" value="P:xyloglucan metabolic process"/>
    <property type="evidence" value="ECO:0007669"/>
    <property type="project" value="TreeGrafter"/>
</dbReference>
<dbReference type="PATRIC" id="fig|1008153.3.peg.274"/>
<dbReference type="InterPro" id="IPR015943">
    <property type="entry name" value="WD40/YVTN_repeat-like_dom_sf"/>
</dbReference>
<dbReference type="SUPFAM" id="SSF110296">
    <property type="entry name" value="Oligoxyloglucan reducing end-specific cellobiohydrolase"/>
    <property type="match status" value="1"/>
</dbReference>
<dbReference type="CDD" id="cd15482">
    <property type="entry name" value="Sialidase_non-viral"/>
    <property type="match status" value="1"/>
</dbReference>
<dbReference type="PANTHER" id="PTHR43739:SF5">
    <property type="entry name" value="EXO-ALPHA-SIALIDASE"/>
    <property type="match status" value="1"/>
</dbReference>
<evidence type="ECO:0000313" key="3">
    <source>
        <dbReference type="Proteomes" id="UP000075321"/>
    </source>
</evidence>
<dbReference type="PANTHER" id="PTHR43739">
    <property type="entry name" value="XYLOGLUCANASE (EUROFUNG)"/>
    <property type="match status" value="1"/>
</dbReference>
<sequence>MTTVYAAMRNTLLVAREKRDGEWTVEYRLGEYDLQCLAASPAAPERVFVGTFENGLLRSTDSGESFERVGADIFDSDRVMSVTVSPHDPAEVWVGTEPSAVYRSRDAGDNWKRVGGIVDQSSEPEWYFPPRPDTHHVRWIELNPNDSRRVYVGIELGALLLSDDAGETWGERPQGSRRDNHSLATHPDAPGRVYSAAGDGYAESTDSGESWTHPQEGLGHRYCWSVRPDPSDPDTVLVSSASGARTAHSVDSAESYVYRRRGGVWESLDDRGLPMGEGVVRATLATHEGEFYAANNRGLFRSADTGSSWERLSVDWSEAFERQAPRGLAVV</sequence>
<dbReference type="AlphaFoldDB" id="A0A151AIZ6"/>
<feature type="compositionally biased region" description="Polar residues" evidence="1">
    <location>
        <begin position="204"/>
        <end position="213"/>
    </location>
</feature>
<proteinExistence type="predicted"/>
<keyword evidence="3" id="KW-1185">Reference proteome</keyword>
<accession>A0A151AIZ6</accession>
<protein>
    <submittedName>
        <fullName evidence="2">Ycf48-like protein</fullName>
    </submittedName>
</protein>